<keyword evidence="2" id="KW-1185">Reference proteome</keyword>
<accession>A0ACB9SYN5</accession>
<dbReference type="Proteomes" id="UP001056778">
    <property type="component" value="Chromosome 6"/>
</dbReference>
<reference evidence="1" key="1">
    <citation type="submission" date="2022-04" db="EMBL/GenBank/DDBJ databases">
        <title>Chromosome-scale genome assembly of Holotrichia oblita Faldermann.</title>
        <authorList>
            <person name="Rongchong L."/>
        </authorList>
    </citation>
    <scope>NUCLEOTIDE SEQUENCE</scope>
    <source>
        <strain evidence="1">81SQS9</strain>
    </source>
</reference>
<comment type="caution">
    <text evidence="1">The sequence shown here is derived from an EMBL/GenBank/DDBJ whole genome shotgun (WGS) entry which is preliminary data.</text>
</comment>
<sequence>MFAIKYFSVLNPGAFRIKEAQHRCECSIIGKKIFIPEIQYNVYVVRREYRINKDREKVSSERPNYTIKISLQVKYNDVTIIAKSQKELIKAINRLEKEAGKYGLEINEKKTKYMKIRNEIEENMNHLRTQSYKFEKVTMLNYLGVSLGQTYKHRIKERIQKGYQALGRNKMLLKSKNISKANKIQIYKSLIRPVITYALETVVLNKREEEDLKIIERKILRIILGPDTTKERVKRTKKNKEIEQELEKTYKGNKTEMGWTHNEERTNANGENTMGSTLA</sequence>
<evidence type="ECO:0000313" key="2">
    <source>
        <dbReference type="Proteomes" id="UP001056778"/>
    </source>
</evidence>
<proteinExistence type="predicted"/>
<gene>
    <name evidence="1" type="ORF">MML48_6g00014287</name>
</gene>
<organism evidence="1 2">
    <name type="scientific">Holotrichia oblita</name>
    <name type="common">Chafer beetle</name>
    <dbReference type="NCBI Taxonomy" id="644536"/>
    <lineage>
        <taxon>Eukaryota</taxon>
        <taxon>Metazoa</taxon>
        <taxon>Ecdysozoa</taxon>
        <taxon>Arthropoda</taxon>
        <taxon>Hexapoda</taxon>
        <taxon>Insecta</taxon>
        <taxon>Pterygota</taxon>
        <taxon>Neoptera</taxon>
        <taxon>Endopterygota</taxon>
        <taxon>Coleoptera</taxon>
        <taxon>Polyphaga</taxon>
        <taxon>Scarabaeiformia</taxon>
        <taxon>Scarabaeidae</taxon>
        <taxon>Melolonthinae</taxon>
        <taxon>Holotrichia</taxon>
    </lineage>
</organism>
<name>A0ACB9SYN5_HOLOL</name>
<dbReference type="EMBL" id="CM043020">
    <property type="protein sequence ID" value="KAI4459671.1"/>
    <property type="molecule type" value="Genomic_DNA"/>
</dbReference>
<evidence type="ECO:0000313" key="1">
    <source>
        <dbReference type="EMBL" id="KAI4459671.1"/>
    </source>
</evidence>
<protein>
    <submittedName>
        <fullName evidence="1">Uncharacterized protein</fullName>
    </submittedName>
</protein>